<proteinExistence type="predicted"/>
<comment type="caution">
    <text evidence="1">The sequence shown here is derived from an EMBL/GenBank/DDBJ whole genome shotgun (WGS) entry which is preliminary data.</text>
</comment>
<accession>A0A5C5XD52</accession>
<dbReference type="AlphaFoldDB" id="A0A5C5XD52"/>
<keyword evidence="2" id="KW-1185">Reference proteome</keyword>
<evidence type="ECO:0000313" key="1">
    <source>
        <dbReference type="EMBL" id="TWT60549.1"/>
    </source>
</evidence>
<gene>
    <name evidence="1" type="ORF">Pan54_12630</name>
</gene>
<sequence length="81" mass="8751">MINDYLSGTTQNEVMGVGNTGDHALRVAHGVPRMIQSYGQGLSQEALQSVRAHWRCMACLSGSISRVYRSPGSTAVDTRLV</sequence>
<dbReference type="Proteomes" id="UP000316095">
    <property type="component" value="Unassembled WGS sequence"/>
</dbReference>
<protein>
    <submittedName>
        <fullName evidence="1">Uncharacterized protein</fullName>
    </submittedName>
</protein>
<organism evidence="1 2">
    <name type="scientific">Rubinisphaera italica</name>
    <dbReference type="NCBI Taxonomy" id="2527969"/>
    <lineage>
        <taxon>Bacteria</taxon>
        <taxon>Pseudomonadati</taxon>
        <taxon>Planctomycetota</taxon>
        <taxon>Planctomycetia</taxon>
        <taxon>Planctomycetales</taxon>
        <taxon>Planctomycetaceae</taxon>
        <taxon>Rubinisphaera</taxon>
    </lineage>
</organism>
<reference evidence="1 2" key="1">
    <citation type="submission" date="2019-02" db="EMBL/GenBank/DDBJ databases">
        <title>Deep-cultivation of Planctomycetes and their phenomic and genomic characterization uncovers novel biology.</title>
        <authorList>
            <person name="Wiegand S."/>
            <person name="Jogler M."/>
            <person name="Boedeker C."/>
            <person name="Pinto D."/>
            <person name="Vollmers J."/>
            <person name="Rivas-Marin E."/>
            <person name="Kohn T."/>
            <person name="Peeters S.H."/>
            <person name="Heuer A."/>
            <person name="Rast P."/>
            <person name="Oberbeckmann S."/>
            <person name="Bunk B."/>
            <person name="Jeske O."/>
            <person name="Meyerdierks A."/>
            <person name="Storesund J.E."/>
            <person name="Kallscheuer N."/>
            <person name="Luecker S."/>
            <person name="Lage O.M."/>
            <person name="Pohl T."/>
            <person name="Merkel B.J."/>
            <person name="Hornburger P."/>
            <person name="Mueller R.-W."/>
            <person name="Bruemmer F."/>
            <person name="Labrenz M."/>
            <person name="Spormann A.M."/>
            <person name="Op Den Camp H."/>
            <person name="Overmann J."/>
            <person name="Amann R."/>
            <person name="Jetten M.S.M."/>
            <person name="Mascher T."/>
            <person name="Medema M.H."/>
            <person name="Devos D.P."/>
            <person name="Kaster A.-K."/>
            <person name="Ovreas L."/>
            <person name="Rohde M."/>
            <person name="Galperin M.Y."/>
            <person name="Jogler C."/>
        </authorList>
    </citation>
    <scope>NUCLEOTIDE SEQUENCE [LARGE SCALE GENOMIC DNA]</scope>
    <source>
        <strain evidence="1 2">Pan54</strain>
    </source>
</reference>
<evidence type="ECO:0000313" key="2">
    <source>
        <dbReference type="Proteomes" id="UP000316095"/>
    </source>
</evidence>
<dbReference type="EMBL" id="SJPG01000001">
    <property type="protein sequence ID" value="TWT60549.1"/>
    <property type="molecule type" value="Genomic_DNA"/>
</dbReference>
<name>A0A5C5XD52_9PLAN</name>